<accession>D4DS08</accession>
<sequence>MTKSRLKTTFRRPDFMQGHQPLPAGFISIDLQFAASLSCRYRKN</sequence>
<name>D4DS08_NEIEG</name>
<dbReference type="EMBL" id="ADBF01000154">
    <property type="protein sequence ID" value="EFE49388.1"/>
    <property type="molecule type" value="Genomic_DNA"/>
</dbReference>
<evidence type="ECO:0000313" key="1">
    <source>
        <dbReference type="EMBL" id="EFE49388.1"/>
    </source>
</evidence>
<reference evidence="1 2" key="1">
    <citation type="submission" date="2010-02" db="EMBL/GenBank/DDBJ databases">
        <authorList>
            <person name="Weinstock G."/>
            <person name="Sodergren E."/>
            <person name="Clifton S."/>
            <person name="Fulton L."/>
            <person name="Fulton B."/>
            <person name="Courtney L."/>
            <person name="Fronick C."/>
            <person name="Harrison M."/>
            <person name="Strong C."/>
            <person name="Farmer C."/>
            <person name="Delahaunty K."/>
            <person name="Markovic C."/>
            <person name="Hall O."/>
            <person name="Minx P."/>
            <person name="Tomlinson C."/>
            <person name="Mitreva M."/>
            <person name="Nelson J."/>
            <person name="Hou S."/>
            <person name="Wollam A."/>
            <person name="Pepin K.H."/>
            <person name="Johnson M."/>
            <person name="Bhonagiri V."/>
            <person name="Zhang X."/>
            <person name="Suruliraj S."/>
            <person name="Warren W."/>
            <person name="Chinwalla A."/>
            <person name="Mardis E.R."/>
            <person name="Wilson R.K."/>
        </authorList>
    </citation>
    <scope>NUCLEOTIDE SEQUENCE [LARGE SCALE GENOMIC DNA]</scope>
    <source>
        <strain evidence="1 2">ATCC 29315</strain>
    </source>
</reference>
<evidence type="ECO:0000313" key="2">
    <source>
        <dbReference type="Proteomes" id="UP000005536"/>
    </source>
</evidence>
<dbReference type="AlphaFoldDB" id="D4DS08"/>
<comment type="caution">
    <text evidence="1">The sequence shown here is derived from an EMBL/GenBank/DDBJ whole genome shotgun (WGS) entry which is preliminary data.</text>
</comment>
<gene>
    <name evidence="1" type="ORF">NEIELOOT_01851</name>
</gene>
<proteinExistence type="predicted"/>
<dbReference type="Proteomes" id="UP000005536">
    <property type="component" value="Unassembled WGS sequence"/>
</dbReference>
<organism evidence="1 2">
    <name type="scientific">Neisseria elongata subsp. glycolytica ATCC 29315</name>
    <dbReference type="NCBI Taxonomy" id="546263"/>
    <lineage>
        <taxon>Bacteria</taxon>
        <taxon>Pseudomonadati</taxon>
        <taxon>Pseudomonadota</taxon>
        <taxon>Betaproteobacteria</taxon>
        <taxon>Neisseriales</taxon>
        <taxon>Neisseriaceae</taxon>
        <taxon>Neisseria</taxon>
    </lineage>
</organism>
<protein>
    <submittedName>
        <fullName evidence="1">Uncharacterized protein</fullName>
    </submittedName>
</protein>